<dbReference type="AlphaFoldDB" id="A0A1D1W105"/>
<dbReference type="EMBL" id="BDGG01000014">
    <property type="protein sequence ID" value="GAV07260.1"/>
    <property type="molecule type" value="Genomic_DNA"/>
</dbReference>
<gene>
    <name evidence="2" type="primary">RvY_17120</name>
    <name evidence="2" type="synonym">RvY_17120.2</name>
    <name evidence="2" type="ORF">RvY_17120-2</name>
</gene>
<organism evidence="2 3">
    <name type="scientific">Ramazzottius varieornatus</name>
    <name type="common">Water bear</name>
    <name type="synonym">Tardigrade</name>
    <dbReference type="NCBI Taxonomy" id="947166"/>
    <lineage>
        <taxon>Eukaryota</taxon>
        <taxon>Metazoa</taxon>
        <taxon>Ecdysozoa</taxon>
        <taxon>Tardigrada</taxon>
        <taxon>Eutardigrada</taxon>
        <taxon>Parachela</taxon>
        <taxon>Hypsibioidea</taxon>
        <taxon>Ramazzottiidae</taxon>
        <taxon>Ramazzottius</taxon>
    </lineage>
</organism>
<proteinExistence type="predicted"/>
<evidence type="ECO:0000313" key="3">
    <source>
        <dbReference type="Proteomes" id="UP000186922"/>
    </source>
</evidence>
<keyword evidence="1" id="KW-0472">Membrane</keyword>
<dbReference type="Proteomes" id="UP000186922">
    <property type="component" value="Unassembled WGS sequence"/>
</dbReference>
<sequence length="113" mass="12540">MTMSRLVVNDAGFLLTKLDTTSPFTNPDKVATWILSSTTVQVFWLWLTVLLVSIFPIPQSTHKATGIIQITIRPPLHLHSTSSSLPTCCLFILFVSEGEDFTFAQNTCSPILQ</sequence>
<name>A0A1D1W105_RAMVA</name>
<keyword evidence="3" id="KW-1185">Reference proteome</keyword>
<evidence type="ECO:0000256" key="1">
    <source>
        <dbReference type="SAM" id="Phobius"/>
    </source>
</evidence>
<feature type="transmembrane region" description="Helical" evidence="1">
    <location>
        <begin position="30"/>
        <end position="55"/>
    </location>
</feature>
<keyword evidence="1" id="KW-0812">Transmembrane</keyword>
<protein>
    <submittedName>
        <fullName evidence="2">Uncharacterized protein</fullName>
    </submittedName>
</protein>
<evidence type="ECO:0000313" key="2">
    <source>
        <dbReference type="EMBL" id="GAV07260.1"/>
    </source>
</evidence>
<reference evidence="2 3" key="1">
    <citation type="journal article" date="2016" name="Nat. Commun.">
        <title>Extremotolerant tardigrade genome and improved radiotolerance of human cultured cells by tardigrade-unique protein.</title>
        <authorList>
            <person name="Hashimoto T."/>
            <person name="Horikawa D.D."/>
            <person name="Saito Y."/>
            <person name="Kuwahara H."/>
            <person name="Kozuka-Hata H."/>
            <person name="Shin-I T."/>
            <person name="Minakuchi Y."/>
            <person name="Ohishi K."/>
            <person name="Motoyama A."/>
            <person name="Aizu T."/>
            <person name="Enomoto A."/>
            <person name="Kondo K."/>
            <person name="Tanaka S."/>
            <person name="Hara Y."/>
            <person name="Koshikawa S."/>
            <person name="Sagara H."/>
            <person name="Miura T."/>
            <person name="Yokobori S."/>
            <person name="Miyagawa K."/>
            <person name="Suzuki Y."/>
            <person name="Kubo T."/>
            <person name="Oyama M."/>
            <person name="Kohara Y."/>
            <person name="Fujiyama A."/>
            <person name="Arakawa K."/>
            <person name="Katayama T."/>
            <person name="Toyoda A."/>
            <person name="Kunieda T."/>
        </authorList>
    </citation>
    <scope>NUCLEOTIDE SEQUENCE [LARGE SCALE GENOMIC DNA]</scope>
    <source>
        <strain evidence="2 3">YOKOZUNA-1</strain>
    </source>
</reference>
<comment type="caution">
    <text evidence="2">The sequence shown here is derived from an EMBL/GenBank/DDBJ whole genome shotgun (WGS) entry which is preliminary data.</text>
</comment>
<accession>A0A1D1W105</accession>
<keyword evidence="1" id="KW-1133">Transmembrane helix</keyword>